<feature type="compositionally biased region" description="Low complexity" evidence="1">
    <location>
        <begin position="362"/>
        <end position="372"/>
    </location>
</feature>
<comment type="caution">
    <text evidence="2">The sequence shown here is derived from an EMBL/GenBank/DDBJ whole genome shotgun (WGS) entry which is preliminary data.</text>
</comment>
<feature type="region of interest" description="Disordered" evidence="1">
    <location>
        <begin position="354"/>
        <end position="381"/>
    </location>
</feature>
<dbReference type="OrthoDB" id="2618258at2"/>
<dbReference type="RefSeq" id="WP_076118013.1">
    <property type="nucleotide sequence ID" value="NZ_MPTC01000004.1"/>
</dbReference>
<evidence type="ECO:0000313" key="3">
    <source>
        <dbReference type="Proteomes" id="UP000187439"/>
    </source>
</evidence>
<dbReference type="Proteomes" id="UP000187439">
    <property type="component" value="Unassembled WGS sequence"/>
</dbReference>
<organism evidence="2 3">
    <name type="scientific">Paenibacillus odorifer</name>
    <dbReference type="NCBI Taxonomy" id="189426"/>
    <lineage>
        <taxon>Bacteria</taxon>
        <taxon>Bacillati</taxon>
        <taxon>Bacillota</taxon>
        <taxon>Bacilli</taxon>
        <taxon>Bacillales</taxon>
        <taxon>Paenibacillaceae</taxon>
        <taxon>Paenibacillus</taxon>
    </lineage>
</organism>
<reference evidence="2 3" key="1">
    <citation type="submission" date="2016-10" db="EMBL/GenBank/DDBJ databases">
        <title>Paenibacillus species isolates.</title>
        <authorList>
            <person name="Beno S.M."/>
        </authorList>
    </citation>
    <scope>NUCLEOTIDE SEQUENCE [LARGE SCALE GENOMIC DNA]</scope>
    <source>
        <strain evidence="2 3">FSL H7-0710</strain>
    </source>
</reference>
<gene>
    <name evidence="2" type="ORF">BSK52_07080</name>
</gene>
<accession>A0A1R0Y5F6</accession>
<name>A0A1R0Y5F6_9BACL</name>
<proteinExistence type="predicted"/>
<evidence type="ECO:0000256" key="1">
    <source>
        <dbReference type="SAM" id="MobiDB-lite"/>
    </source>
</evidence>
<evidence type="ECO:0000313" key="2">
    <source>
        <dbReference type="EMBL" id="OMD42565.1"/>
    </source>
</evidence>
<dbReference type="AlphaFoldDB" id="A0A1R0Y5F6"/>
<dbReference type="EMBL" id="MPTC01000004">
    <property type="protein sequence ID" value="OMD42565.1"/>
    <property type="molecule type" value="Genomic_DNA"/>
</dbReference>
<protein>
    <submittedName>
        <fullName evidence="2">Uncharacterized protein</fullName>
    </submittedName>
</protein>
<sequence>MSLCICLQNSDSLLIAADTALTIKHEGRQYRFHQPFQKLVQVERFLIFMSGSADAALRVLEKFKAMEHKNVDSFQLALVEGCAEIARMYPDMYNSADPIARDAAAVVAEWTAAGPIVHLISPEDNFKRITRQVSASETAPHTAGYRADEAMDQIGTWLSKPDKPMGKAIQDVFENLSGEGIGGMLTVALMNEQGISFLPAGPIQEKVHLPYYEDFVLSQRSPFRGSISMIGSKIMTSEEGVFPRAEMSNTTRMFSVQSSENNRIEMRSVGSNELSELFFTTESAYASFSLPNEDTGLLGKGNNLTLEFGTIKLRGYSGVEVLGWEGLKTEAGRSLATELAALWTAINGKADASHSHSVSIPNHNHGNTANANSGGGTYTVS</sequence>